<dbReference type="Gene3D" id="3.40.50.720">
    <property type="entry name" value="NAD(P)-binding Rossmann-like Domain"/>
    <property type="match status" value="1"/>
</dbReference>
<proteinExistence type="predicted"/>
<accession>A0A857ILM3</accession>
<sequence>MQNNIVIIGFGKQGQEYFESIEKLSNITIKAIVDSSFYEENHLEKARLKVREDIVILDKVEDLKEYENCTAIICIPHKYHFEITKNCIKKGFNIIKEKPLDYSYLNAKKLEDISIKYNKKIFTLCQRIYDPIFSEFIRKINLIGKPYALQYDYFLSHNKTVGWRSKKELACGGVLLDMGYHIIDTINSFFGEIIETNSYSAFSNEETKKEILEDYTTISFKNRREVIGTINIGRNFHKKKEYITVFCDQGVAEISPKKGFSIYNNNGQEVYKLEVHVKNEEVTRNQIQDFLNIINFKDEYSYRKHLNRHLLNVETIDKIYSKQQINFINSI</sequence>
<dbReference type="InterPro" id="IPR036291">
    <property type="entry name" value="NAD(P)-bd_dom_sf"/>
</dbReference>
<evidence type="ECO:0000313" key="3">
    <source>
        <dbReference type="EMBL" id="QHI13947.1"/>
    </source>
</evidence>
<dbReference type="Gene3D" id="3.30.360.10">
    <property type="entry name" value="Dihydrodipicolinate Reductase, domain 2"/>
    <property type="match status" value="1"/>
</dbReference>
<dbReference type="PANTHER" id="PTHR43249:SF1">
    <property type="entry name" value="D-GLUCOSIDE 3-DEHYDROGENASE"/>
    <property type="match status" value="1"/>
</dbReference>
<evidence type="ECO:0000259" key="2">
    <source>
        <dbReference type="Pfam" id="PF22725"/>
    </source>
</evidence>
<reference evidence="3 4" key="1">
    <citation type="submission" date="2018-08" db="EMBL/GenBank/DDBJ databases">
        <title>Analysis of the genomic diversity of Mexican Acinetobacter haemolyticus clinical isolates.</title>
        <authorList>
            <person name="Castro-Jaimes S."/>
            <person name="Cevallos M.A."/>
        </authorList>
    </citation>
    <scope>NUCLEOTIDE SEQUENCE [LARGE SCALE GENOMIC DNA]</scope>
    <source>
        <strain evidence="3 4">AN43</strain>
    </source>
</reference>
<evidence type="ECO:0000259" key="1">
    <source>
        <dbReference type="Pfam" id="PF01408"/>
    </source>
</evidence>
<dbReference type="InterPro" id="IPR000683">
    <property type="entry name" value="Gfo/Idh/MocA-like_OxRdtase_N"/>
</dbReference>
<feature type="domain" description="GFO/IDH/MocA-like oxidoreductase" evidence="2">
    <location>
        <begin position="143"/>
        <end position="252"/>
    </location>
</feature>
<dbReference type="Pfam" id="PF01408">
    <property type="entry name" value="GFO_IDH_MocA"/>
    <property type="match status" value="1"/>
</dbReference>
<evidence type="ECO:0000313" key="4">
    <source>
        <dbReference type="Proteomes" id="UP000463868"/>
    </source>
</evidence>
<dbReference type="Proteomes" id="UP000463868">
    <property type="component" value="Chromosome"/>
</dbReference>
<feature type="domain" description="Gfo/Idh/MocA-like oxidoreductase N-terminal" evidence="1">
    <location>
        <begin position="4"/>
        <end position="120"/>
    </location>
</feature>
<dbReference type="PANTHER" id="PTHR43249">
    <property type="entry name" value="UDP-N-ACETYL-2-AMINO-2-DEOXY-D-GLUCURONATE OXIDASE"/>
    <property type="match status" value="1"/>
</dbReference>
<name>A0A857ILM3_ACIHA</name>
<protein>
    <submittedName>
        <fullName evidence="3">Gfo/Idh/MocA family oxidoreductase</fullName>
    </submittedName>
</protein>
<dbReference type="InterPro" id="IPR055170">
    <property type="entry name" value="GFO_IDH_MocA-like_dom"/>
</dbReference>
<dbReference type="Pfam" id="PF22725">
    <property type="entry name" value="GFO_IDH_MocA_C3"/>
    <property type="match status" value="1"/>
</dbReference>
<dbReference type="SUPFAM" id="SSF51735">
    <property type="entry name" value="NAD(P)-binding Rossmann-fold domains"/>
    <property type="match status" value="1"/>
</dbReference>
<dbReference type="AlphaFoldDB" id="A0A857ILM3"/>
<dbReference type="EMBL" id="CP031976">
    <property type="protein sequence ID" value="QHI13947.1"/>
    <property type="molecule type" value="Genomic_DNA"/>
</dbReference>
<dbReference type="InterPro" id="IPR052515">
    <property type="entry name" value="Gfo/Idh/MocA_Oxidoreductase"/>
</dbReference>
<dbReference type="RefSeq" id="WP_125316797.1">
    <property type="nucleotide sequence ID" value="NZ_CP031972.1"/>
</dbReference>
<dbReference type="SUPFAM" id="SSF55347">
    <property type="entry name" value="Glyceraldehyde-3-phosphate dehydrogenase-like, C-terminal domain"/>
    <property type="match status" value="1"/>
</dbReference>
<dbReference type="GO" id="GO:0000166">
    <property type="term" value="F:nucleotide binding"/>
    <property type="evidence" value="ECO:0007669"/>
    <property type="project" value="InterPro"/>
</dbReference>
<gene>
    <name evidence="3" type="ORF">AhaeAN43_11465</name>
</gene>
<organism evidence="3 4">
    <name type="scientific">Acinetobacter haemolyticus</name>
    <dbReference type="NCBI Taxonomy" id="29430"/>
    <lineage>
        <taxon>Bacteria</taxon>
        <taxon>Pseudomonadati</taxon>
        <taxon>Pseudomonadota</taxon>
        <taxon>Gammaproteobacteria</taxon>
        <taxon>Moraxellales</taxon>
        <taxon>Moraxellaceae</taxon>
        <taxon>Acinetobacter</taxon>
    </lineage>
</organism>